<comment type="caution">
    <text evidence="2">The sequence shown here is derived from an EMBL/GenBank/DDBJ whole genome shotgun (WGS) entry which is preliminary data.</text>
</comment>
<evidence type="ECO:0000256" key="1">
    <source>
        <dbReference type="SAM" id="SignalP"/>
    </source>
</evidence>
<reference evidence="2" key="1">
    <citation type="submission" date="2020-08" db="EMBL/GenBank/DDBJ databases">
        <title>Genome public.</title>
        <authorList>
            <person name="Liu C."/>
            <person name="Sun Q."/>
        </authorList>
    </citation>
    <scope>NUCLEOTIDE SEQUENCE</scope>
    <source>
        <strain evidence="2">NSJ-50</strain>
    </source>
</reference>
<evidence type="ECO:0000313" key="3">
    <source>
        <dbReference type="Proteomes" id="UP000647416"/>
    </source>
</evidence>
<feature type="chain" id="PRO_5036997141" evidence="1">
    <location>
        <begin position="25"/>
        <end position="411"/>
    </location>
</feature>
<protein>
    <submittedName>
        <fullName evidence="2">Uncharacterized protein</fullName>
    </submittedName>
</protein>
<name>A0A926FA39_9FIRM</name>
<sequence>MKNIKKIVLSLFIIISVLTANAYAKDFLPVSIMSPWSTSLEFAPSSLLTDEACTVNYKSAWISTYCNVMRMSGTTAYIKNSGTDPETGEVIYDSVSGAEDDYYLYFHQSANTATRQGTVYFNSNNISSNKTASHSNGGAIFKTAVYELDIKLQPGEWSDSFANSNNKNGLLSVWGWDTENNKMVDIAKMSVDSWDKTAMSWYPSYCFKNGGKDTFKGFPKLEDTNKWYKLRISIDVEKQTAVYQCFDTDGTEYGNSGEIPFLNKCGYALTNFDISIGWCRDYYIDNVKVTKEAFSVSEPVIDDSGDEITASVDVKNYIYNDLGHGDNAPEVSPTAVLAVYDNETNRLVGFDVKTAGFENHTRTLSSTPADRVPVFSQGGEKKTINLSAAKYKKPYTAKVFVWNNLFDFLPY</sequence>
<dbReference type="EMBL" id="JACRTE010000004">
    <property type="protein sequence ID" value="MBC8596136.1"/>
    <property type="molecule type" value="Genomic_DNA"/>
</dbReference>
<keyword evidence="3" id="KW-1185">Reference proteome</keyword>
<gene>
    <name evidence="2" type="ORF">H8706_04540</name>
</gene>
<proteinExistence type="predicted"/>
<dbReference type="Proteomes" id="UP000647416">
    <property type="component" value="Unassembled WGS sequence"/>
</dbReference>
<keyword evidence="1" id="KW-0732">Signal</keyword>
<evidence type="ECO:0000313" key="2">
    <source>
        <dbReference type="EMBL" id="MBC8596136.1"/>
    </source>
</evidence>
<dbReference type="AlphaFoldDB" id="A0A926FA39"/>
<dbReference type="RefSeq" id="WP_262431682.1">
    <property type="nucleotide sequence ID" value="NZ_JACRTE010000004.1"/>
</dbReference>
<organism evidence="2 3">
    <name type="scientific">Qingrenia yutianensis</name>
    <dbReference type="NCBI Taxonomy" id="2763676"/>
    <lineage>
        <taxon>Bacteria</taxon>
        <taxon>Bacillati</taxon>
        <taxon>Bacillota</taxon>
        <taxon>Clostridia</taxon>
        <taxon>Eubacteriales</taxon>
        <taxon>Oscillospiraceae</taxon>
        <taxon>Qingrenia</taxon>
    </lineage>
</organism>
<feature type="signal peptide" evidence="1">
    <location>
        <begin position="1"/>
        <end position="24"/>
    </location>
</feature>
<accession>A0A926FA39</accession>